<proteinExistence type="predicted"/>
<reference evidence="3" key="1">
    <citation type="submission" date="2025-08" db="UniProtKB">
        <authorList>
            <consortium name="RefSeq"/>
        </authorList>
    </citation>
    <scope>IDENTIFICATION</scope>
    <source>
        <tissue evidence="3">Leaves</tissue>
    </source>
</reference>
<organism evidence="2 3">
    <name type="scientific">Coffea arabica</name>
    <name type="common">Arabian coffee</name>
    <dbReference type="NCBI Taxonomy" id="13443"/>
    <lineage>
        <taxon>Eukaryota</taxon>
        <taxon>Viridiplantae</taxon>
        <taxon>Streptophyta</taxon>
        <taxon>Embryophyta</taxon>
        <taxon>Tracheophyta</taxon>
        <taxon>Spermatophyta</taxon>
        <taxon>Magnoliopsida</taxon>
        <taxon>eudicotyledons</taxon>
        <taxon>Gunneridae</taxon>
        <taxon>Pentapetalae</taxon>
        <taxon>asterids</taxon>
        <taxon>lamiids</taxon>
        <taxon>Gentianales</taxon>
        <taxon>Rubiaceae</taxon>
        <taxon>Ixoroideae</taxon>
        <taxon>Gardenieae complex</taxon>
        <taxon>Bertiereae - Coffeeae clade</taxon>
        <taxon>Coffeeae</taxon>
        <taxon>Coffea</taxon>
    </lineage>
</organism>
<dbReference type="Pfam" id="PF00078">
    <property type="entry name" value="RVT_1"/>
    <property type="match status" value="1"/>
</dbReference>
<dbReference type="RefSeq" id="XP_071906121.1">
    <property type="nucleotide sequence ID" value="XM_072050020.1"/>
</dbReference>
<keyword evidence="2" id="KW-1185">Reference proteome</keyword>
<dbReference type="InterPro" id="IPR043502">
    <property type="entry name" value="DNA/RNA_pol_sf"/>
</dbReference>
<evidence type="ECO:0000313" key="2">
    <source>
        <dbReference type="Proteomes" id="UP001652660"/>
    </source>
</evidence>
<dbReference type="SUPFAM" id="SSF56672">
    <property type="entry name" value="DNA/RNA polymerases"/>
    <property type="match status" value="1"/>
</dbReference>
<dbReference type="GeneID" id="140007296"/>
<dbReference type="PANTHER" id="PTHR46890">
    <property type="entry name" value="NON-LTR RETROLELEMENT REVERSE TRANSCRIPTASE-LIKE PROTEIN-RELATED"/>
    <property type="match status" value="1"/>
</dbReference>
<dbReference type="Gene3D" id="3.60.10.10">
    <property type="entry name" value="Endonuclease/exonuclease/phosphatase"/>
    <property type="match status" value="1"/>
</dbReference>
<name>A0ABM4UFR1_COFAR</name>
<feature type="domain" description="Reverse transcriptase" evidence="1">
    <location>
        <begin position="459"/>
        <end position="542"/>
    </location>
</feature>
<dbReference type="InterPro" id="IPR000477">
    <property type="entry name" value="RT_dom"/>
</dbReference>
<sequence length="552" mass="64961">MKALLWNCQGAGSLLTIPQLREACNLLSPNMVFLCETRNRQQFMLKVRRQLRFDECVVVESMNKSGGMTVMWNNEVKVLEVQTTAFTMEIHIMDTDKNVDWWFIGIYASTDNQVRRNQWQVVERRKVLWDPRWMITGNPWTWSNHWNLEGEIKQRLDRALGSNDWSQVFDKTLVRHIDNVGSDHSMMLIDSNPLTEKRKKRFIFDKSWLKKEGLEQVISQAWEEEQTGSNMYKVHRKVANCRVALLRWKNNFQGNARKRIDNLKKVLEELKFHDCDDKKERNRDLRRQLKEAYDEKELFWSQKSRVQWLKEEDKNSHFFHSNVKGRRHRNKIQKLQREDTTWTTLEEEIGEEVVNQFKELFMSKGVTQTDMVLEGISQTISDHMNSELTQPIKEKEIKTALFSMNPTKTPGLDGMTPLFFQNFWHIVKNDIIKAIKSFFHSSHMLKAMNHTNISIIPKVENPTEVKQFRSISLCNVLYKIISKILPNRLKKVLGKCISKNQAAFVPGRQILDNVIISHEYLHYLKNKREGSHGFMALKLDMSKLTTGSSGDI</sequence>
<accession>A0ABM4UFR1</accession>
<evidence type="ECO:0000259" key="1">
    <source>
        <dbReference type="Pfam" id="PF00078"/>
    </source>
</evidence>
<dbReference type="Proteomes" id="UP001652660">
    <property type="component" value="Chromosome 5c"/>
</dbReference>
<gene>
    <name evidence="3" type="primary">LOC140007296</name>
</gene>
<evidence type="ECO:0000313" key="3">
    <source>
        <dbReference type="RefSeq" id="XP_071906121.1"/>
    </source>
</evidence>
<dbReference type="SUPFAM" id="SSF56219">
    <property type="entry name" value="DNase I-like"/>
    <property type="match status" value="1"/>
</dbReference>
<dbReference type="InterPro" id="IPR036691">
    <property type="entry name" value="Endo/exonu/phosph_ase_sf"/>
</dbReference>
<dbReference type="PANTHER" id="PTHR46890:SF48">
    <property type="entry name" value="RNA-DIRECTED DNA POLYMERASE"/>
    <property type="match status" value="1"/>
</dbReference>
<protein>
    <recommendedName>
        <fullName evidence="1">Reverse transcriptase domain-containing protein</fullName>
    </recommendedName>
</protein>
<dbReference type="InterPro" id="IPR052343">
    <property type="entry name" value="Retrotransposon-Effector_Assoc"/>
</dbReference>